<evidence type="ECO:0000313" key="1">
    <source>
        <dbReference type="EMBL" id="SVD11912.1"/>
    </source>
</evidence>
<dbReference type="AlphaFoldDB" id="A0A382SQR8"/>
<reference evidence="1" key="1">
    <citation type="submission" date="2018-05" db="EMBL/GenBank/DDBJ databases">
        <authorList>
            <person name="Lanie J.A."/>
            <person name="Ng W.-L."/>
            <person name="Kazmierczak K.M."/>
            <person name="Andrzejewski T.M."/>
            <person name="Davidsen T.M."/>
            <person name="Wayne K.J."/>
            <person name="Tettelin H."/>
            <person name="Glass J.I."/>
            <person name="Rusch D."/>
            <person name="Podicherti R."/>
            <person name="Tsui H.-C.T."/>
            <person name="Winkler M.E."/>
        </authorList>
    </citation>
    <scope>NUCLEOTIDE SEQUENCE</scope>
</reference>
<dbReference type="EMBL" id="UINC01130690">
    <property type="protein sequence ID" value="SVD11912.1"/>
    <property type="molecule type" value="Genomic_DNA"/>
</dbReference>
<feature type="non-terminal residue" evidence="1">
    <location>
        <position position="61"/>
    </location>
</feature>
<proteinExistence type="predicted"/>
<name>A0A382SQR8_9ZZZZ</name>
<gene>
    <name evidence="1" type="ORF">METZ01_LOCUS364766</name>
</gene>
<accession>A0A382SQR8</accession>
<protein>
    <submittedName>
        <fullName evidence="1">Uncharacterized protein</fullName>
    </submittedName>
</protein>
<sequence>MKAIAELINTRTGGERMGQLDIGRRLLCHHEFADLVADHGFKCAGTHEGFTVVQQALQKPG</sequence>
<organism evidence="1">
    <name type="scientific">marine metagenome</name>
    <dbReference type="NCBI Taxonomy" id="408172"/>
    <lineage>
        <taxon>unclassified sequences</taxon>
        <taxon>metagenomes</taxon>
        <taxon>ecological metagenomes</taxon>
    </lineage>
</organism>